<evidence type="ECO:0000313" key="2">
    <source>
        <dbReference type="Proteomes" id="UP000192486"/>
    </source>
</evidence>
<dbReference type="EMBL" id="CP015108">
    <property type="protein sequence ID" value="ARF15657.1"/>
    <property type="molecule type" value="Genomic_DNA"/>
</dbReference>
<reference evidence="1 2" key="1">
    <citation type="submission" date="2016-04" db="EMBL/GenBank/DDBJ databases">
        <title>Comparative Genomics and Epigenetics of Sporosarcina ureae.</title>
        <authorList>
            <person name="Oliver A.S."/>
            <person name="Cooper K.K."/>
        </authorList>
    </citation>
    <scope>NUCLEOTIDE SEQUENCE [LARGE SCALE GENOMIC DNA]</scope>
    <source>
        <strain evidence="1 2">S204</strain>
    </source>
</reference>
<dbReference type="Proteomes" id="UP000192486">
    <property type="component" value="Chromosome"/>
</dbReference>
<proteinExistence type="predicted"/>
<accession>A0ABM6K085</accession>
<gene>
    <name evidence="1" type="ORF">SporoS204_04230</name>
</gene>
<name>A0ABM6K085_SPOUR</name>
<sequence>MLRKKESRMIMIEEKYPMYISINHKMVLTDPHASTWEYKVEVTREAYPVFEKLFSQMEQLEFQNFLRSHLPYIPYHYDQDNDKVDLRLKKIFALIHEYTDDESKRFIEQLPLFR</sequence>
<keyword evidence="2" id="KW-1185">Reference proteome</keyword>
<evidence type="ECO:0000313" key="1">
    <source>
        <dbReference type="EMBL" id="ARF15657.1"/>
    </source>
</evidence>
<organism evidence="1 2">
    <name type="scientific">Sporosarcina ureae</name>
    <dbReference type="NCBI Taxonomy" id="1571"/>
    <lineage>
        <taxon>Bacteria</taxon>
        <taxon>Bacillati</taxon>
        <taxon>Bacillota</taxon>
        <taxon>Bacilli</taxon>
        <taxon>Bacillales</taxon>
        <taxon>Caryophanaceae</taxon>
        <taxon>Sporosarcina</taxon>
    </lineage>
</organism>
<protein>
    <submittedName>
        <fullName evidence="1">Transposase</fullName>
    </submittedName>
</protein>